<dbReference type="EMBL" id="JACHHQ010000006">
    <property type="protein sequence ID" value="MBB5201249.1"/>
    <property type="molecule type" value="Genomic_DNA"/>
</dbReference>
<evidence type="ECO:0000256" key="1">
    <source>
        <dbReference type="ARBA" id="ARBA00004418"/>
    </source>
</evidence>
<dbReference type="InterPro" id="IPR006311">
    <property type="entry name" value="TAT_signal"/>
</dbReference>
<dbReference type="NCBIfam" id="TIGR01728">
    <property type="entry name" value="SsuA_fam"/>
    <property type="match status" value="1"/>
</dbReference>
<dbReference type="InterPro" id="IPR015168">
    <property type="entry name" value="SsuA/THI5"/>
</dbReference>
<proteinExistence type="inferred from homology"/>
<dbReference type="RefSeq" id="WP_168056648.1">
    <property type="nucleotide sequence ID" value="NZ_JAAOZT010000012.1"/>
</dbReference>
<comment type="function">
    <text evidence="5">Part of a binding-protein-dependent transport system for aliphatic sulfonates. Putative binding protein.</text>
</comment>
<dbReference type="PANTHER" id="PTHR30024">
    <property type="entry name" value="ALIPHATIC SULFONATES-BINDING PROTEIN-RELATED"/>
    <property type="match status" value="1"/>
</dbReference>
<dbReference type="GO" id="GO:0016020">
    <property type="term" value="C:membrane"/>
    <property type="evidence" value="ECO:0007669"/>
    <property type="project" value="InterPro"/>
</dbReference>
<evidence type="ECO:0000256" key="6">
    <source>
        <dbReference type="ARBA" id="ARBA00070228"/>
    </source>
</evidence>
<evidence type="ECO:0000313" key="9">
    <source>
        <dbReference type="Proteomes" id="UP000571084"/>
    </source>
</evidence>
<organism evidence="8 9">
    <name type="scientific">Glaciimonas immobilis</name>
    <dbReference type="NCBI Taxonomy" id="728004"/>
    <lineage>
        <taxon>Bacteria</taxon>
        <taxon>Pseudomonadati</taxon>
        <taxon>Pseudomonadota</taxon>
        <taxon>Betaproteobacteria</taxon>
        <taxon>Burkholderiales</taxon>
        <taxon>Oxalobacteraceae</taxon>
        <taxon>Glaciimonas</taxon>
    </lineage>
</organism>
<comment type="caution">
    <text evidence="8">The sequence shown here is derived from an EMBL/GenBank/DDBJ whole genome shotgun (WGS) entry which is preliminary data.</text>
</comment>
<dbReference type="InterPro" id="IPR001638">
    <property type="entry name" value="Solute-binding_3/MltF_N"/>
</dbReference>
<accession>A0A840RXW9</accession>
<evidence type="ECO:0000256" key="5">
    <source>
        <dbReference type="ARBA" id="ARBA00055538"/>
    </source>
</evidence>
<evidence type="ECO:0000256" key="4">
    <source>
        <dbReference type="ARBA" id="ARBA00022729"/>
    </source>
</evidence>
<name>A0A840RXW9_9BURK</name>
<feature type="domain" description="Solute-binding protein family 3/N-terminal" evidence="7">
    <location>
        <begin position="41"/>
        <end position="258"/>
    </location>
</feature>
<dbReference type="SMART" id="SM00062">
    <property type="entry name" value="PBPb"/>
    <property type="match status" value="1"/>
</dbReference>
<evidence type="ECO:0000313" key="8">
    <source>
        <dbReference type="EMBL" id="MBB5201249.1"/>
    </source>
</evidence>
<gene>
    <name evidence="8" type="ORF">HNR39_003098</name>
</gene>
<protein>
    <recommendedName>
        <fullName evidence="6">Putative aliphatic sulfonates-binding protein</fullName>
    </recommendedName>
</protein>
<reference evidence="8 9" key="1">
    <citation type="submission" date="2020-08" db="EMBL/GenBank/DDBJ databases">
        <title>Genomic Encyclopedia of Type Strains, Phase IV (KMG-IV): sequencing the most valuable type-strain genomes for metagenomic binning, comparative biology and taxonomic classification.</title>
        <authorList>
            <person name="Goeker M."/>
        </authorList>
    </citation>
    <scope>NUCLEOTIDE SEQUENCE [LARGE SCALE GENOMIC DNA]</scope>
    <source>
        <strain evidence="8 9">DSM 23240</strain>
    </source>
</reference>
<dbReference type="Pfam" id="PF09084">
    <property type="entry name" value="NMT1"/>
    <property type="match status" value="1"/>
</dbReference>
<evidence type="ECO:0000256" key="2">
    <source>
        <dbReference type="ARBA" id="ARBA00010742"/>
    </source>
</evidence>
<dbReference type="NCBIfam" id="NF008588">
    <property type="entry name" value="PRK11553.1"/>
    <property type="match status" value="1"/>
</dbReference>
<dbReference type="FunFam" id="3.40.190.10:FF:000050">
    <property type="entry name" value="Sulfonate ABC transporter substrate-binding protein"/>
    <property type="match status" value="1"/>
</dbReference>
<keyword evidence="4" id="KW-0732">Signal</keyword>
<keyword evidence="9" id="KW-1185">Reference proteome</keyword>
<dbReference type="CDD" id="cd13557">
    <property type="entry name" value="PBP2_SsuA"/>
    <property type="match status" value="1"/>
</dbReference>
<dbReference type="PANTHER" id="PTHR30024:SF42">
    <property type="entry name" value="ALIPHATIC SULFONATES-BINDING PROTEIN-RELATED"/>
    <property type="match status" value="1"/>
</dbReference>
<dbReference type="SUPFAM" id="SSF53850">
    <property type="entry name" value="Periplasmic binding protein-like II"/>
    <property type="match status" value="1"/>
</dbReference>
<dbReference type="InterPro" id="IPR010067">
    <property type="entry name" value="ABC_SsuA_sub-bd"/>
</dbReference>
<dbReference type="Proteomes" id="UP000571084">
    <property type="component" value="Unassembled WGS sequence"/>
</dbReference>
<keyword evidence="3" id="KW-0813">Transport</keyword>
<comment type="subcellular location">
    <subcellularLocation>
        <location evidence="1">Periplasm</location>
    </subcellularLocation>
</comment>
<dbReference type="Gene3D" id="3.40.190.10">
    <property type="entry name" value="Periplasmic binding protein-like II"/>
    <property type="match status" value="2"/>
</dbReference>
<evidence type="ECO:0000259" key="7">
    <source>
        <dbReference type="SMART" id="SM00062"/>
    </source>
</evidence>
<dbReference type="GO" id="GO:0042597">
    <property type="term" value="C:periplasmic space"/>
    <property type="evidence" value="ECO:0007669"/>
    <property type="project" value="UniProtKB-SubCell"/>
</dbReference>
<dbReference type="GO" id="GO:0042626">
    <property type="term" value="F:ATPase-coupled transmembrane transporter activity"/>
    <property type="evidence" value="ECO:0007669"/>
    <property type="project" value="InterPro"/>
</dbReference>
<evidence type="ECO:0000256" key="3">
    <source>
        <dbReference type="ARBA" id="ARBA00022448"/>
    </source>
</evidence>
<comment type="similarity">
    <text evidence="2">Belongs to the bacterial solute-binding protein SsuA/TauA family.</text>
</comment>
<sequence length="330" mass="36137">MTEMKKKIVTRRHALAMLSATVAGTLTGMVPRLTFAQDKQVLRIGYQKAASTLVLLKAHGTLEKRLAPQGIDVRWAEFSAGPQLLEALNVGSVDFGYVGEAPPIIAQAAGADFVYSGYEIPTPLAESILVQHDSPIKTVAELKGKKIAFNKGSDVHWLVISQLKKSGIAYSEFQPIYLAPADARAAFERGAVDAWAIWDPFQTAAIKQLNARVLANGNGAVSHHQFFLSARKYAEKNPAIISAILDEVSKQGQWIRTNLQDASLQLAPIQGLDKEVIQVGLKNYAHIYKPIDSKVLDEQQRIADTFYALKLIPKKIITRDAVLAVSTNRV</sequence>
<dbReference type="PROSITE" id="PS51318">
    <property type="entry name" value="TAT"/>
    <property type="match status" value="1"/>
</dbReference>
<dbReference type="AlphaFoldDB" id="A0A840RXW9"/>